<dbReference type="RefSeq" id="WP_132492832.1">
    <property type="nucleotide sequence ID" value="NZ_SMKW01000066.1"/>
</dbReference>
<dbReference type="EMBL" id="SMKW01000066">
    <property type="protein sequence ID" value="TDD40876.1"/>
    <property type="molecule type" value="Genomic_DNA"/>
</dbReference>
<organism evidence="2 3">
    <name type="scientific">Saccharopolyspora elongata</name>
    <dbReference type="NCBI Taxonomy" id="2530387"/>
    <lineage>
        <taxon>Bacteria</taxon>
        <taxon>Bacillati</taxon>
        <taxon>Actinomycetota</taxon>
        <taxon>Actinomycetes</taxon>
        <taxon>Pseudonocardiales</taxon>
        <taxon>Pseudonocardiaceae</taxon>
        <taxon>Saccharopolyspora</taxon>
    </lineage>
</organism>
<reference evidence="2 3" key="1">
    <citation type="submission" date="2019-03" db="EMBL/GenBank/DDBJ databases">
        <title>Draft genome sequences of novel Actinobacteria.</title>
        <authorList>
            <person name="Sahin N."/>
            <person name="Ay H."/>
            <person name="Saygin H."/>
        </authorList>
    </citation>
    <scope>NUCLEOTIDE SEQUENCE [LARGE SCALE GENOMIC DNA]</scope>
    <source>
        <strain evidence="2 3">7K502</strain>
    </source>
</reference>
<dbReference type="SUPFAM" id="SSF47336">
    <property type="entry name" value="ACP-like"/>
    <property type="match status" value="1"/>
</dbReference>
<name>A0A4R4Y923_9PSEU</name>
<dbReference type="InterPro" id="IPR009081">
    <property type="entry name" value="PP-bd_ACP"/>
</dbReference>
<evidence type="ECO:0000313" key="2">
    <source>
        <dbReference type="EMBL" id="TDD40876.1"/>
    </source>
</evidence>
<sequence>MTPPITPEAARDLVRNALLKAIPDGELDRLDDREDFRDALELDSLDFLTFVEHLSNTSGIRIDDEDYDRLTTIQSSVDYLTSRG</sequence>
<comment type="caution">
    <text evidence="2">The sequence shown here is derived from an EMBL/GenBank/DDBJ whole genome shotgun (WGS) entry which is preliminary data.</text>
</comment>
<protein>
    <submittedName>
        <fullName evidence="2">Acyl carrier protein</fullName>
    </submittedName>
</protein>
<feature type="domain" description="Carrier" evidence="1">
    <location>
        <begin position="8"/>
        <end position="84"/>
    </location>
</feature>
<gene>
    <name evidence="2" type="ORF">E1288_34610</name>
</gene>
<dbReference type="InterPro" id="IPR036736">
    <property type="entry name" value="ACP-like_sf"/>
</dbReference>
<evidence type="ECO:0000313" key="3">
    <source>
        <dbReference type="Proteomes" id="UP000294947"/>
    </source>
</evidence>
<dbReference type="Proteomes" id="UP000294947">
    <property type="component" value="Unassembled WGS sequence"/>
</dbReference>
<proteinExistence type="predicted"/>
<dbReference type="OrthoDB" id="9810922at2"/>
<evidence type="ECO:0000259" key="1">
    <source>
        <dbReference type="PROSITE" id="PS50075"/>
    </source>
</evidence>
<keyword evidence="3" id="KW-1185">Reference proteome</keyword>
<dbReference type="Pfam" id="PF00550">
    <property type="entry name" value="PP-binding"/>
    <property type="match status" value="1"/>
</dbReference>
<accession>A0A4R4Y923</accession>
<dbReference type="Gene3D" id="1.10.1200.10">
    <property type="entry name" value="ACP-like"/>
    <property type="match status" value="1"/>
</dbReference>
<dbReference type="AlphaFoldDB" id="A0A4R4Y923"/>
<dbReference type="PROSITE" id="PS50075">
    <property type="entry name" value="CARRIER"/>
    <property type="match status" value="1"/>
</dbReference>